<reference evidence="4" key="1">
    <citation type="submission" date="2016-11" db="EMBL/GenBank/DDBJ databases">
        <authorList>
            <person name="Jaros S."/>
            <person name="Januszkiewicz K."/>
            <person name="Wedrychowicz H."/>
        </authorList>
    </citation>
    <scope>NUCLEOTIDE SEQUENCE [LARGE SCALE GENOMIC DNA]</scope>
    <source>
        <strain evidence="4">DSM 4029</strain>
    </source>
</reference>
<dbReference type="EMBL" id="FQVY01000002">
    <property type="protein sequence ID" value="SHG21051.1"/>
    <property type="molecule type" value="Genomic_DNA"/>
</dbReference>
<dbReference type="InterPro" id="IPR036264">
    <property type="entry name" value="Bact_exopeptidase_dim_dom"/>
</dbReference>
<dbReference type="PIRSF" id="PIRSF037226">
    <property type="entry name" value="Amidohydrolase_ACY1L2_prd"/>
    <property type="match status" value="1"/>
</dbReference>
<dbReference type="GO" id="GO:0071713">
    <property type="term" value="F:para-aminobenzoyl-glutamate hydrolase activity"/>
    <property type="evidence" value="ECO:0007669"/>
    <property type="project" value="TreeGrafter"/>
</dbReference>
<dbReference type="Gene3D" id="3.40.630.10">
    <property type="entry name" value="Zn peptidases"/>
    <property type="match status" value="1"/>
</dbReference>
<evidence type="ECO:0000313" key="3">
    <source>
        <dbReference type="EMBL" id="SHG21051.1"/>
    </source>
</evidence>
<organism evidence="3 4">
    <name type="scientific">Bittarella massiliensis</name>
    <name type="common">ex Durand et al. 2017</name>
    <dbReference type="NCBI Taxonomy" id="1720313"/>
    <lineage>
        <taxon>Bacteria</taxon>
        <taxon>Bacillati</taxon>
        <taxon>Bacillota</taxon>
        <taxon>Clostridia</taxon>
        <taxon>Eubacteriales</taxon>
        <taxon>Oscillospiraceae</taxon>
        <taxon>Bittarella (ex Durand et al. 2017)</taxon>
    </lineage>
</organism>
<name>A0AAQ1MDW4_9FIRM</name>
<comment type="similarity">
    <text evidence="1">Belongs to the peptidase M20A family.</text>
</comment>
<dbReference type="NCBIfam" id="TIGR01891">
    <property type="entry name" value="amidohydrolases"/>
    <property type="match status" value="1"/>
</dbReference>
<evidence type="ECO:0000259" key="2">
    <source>
        <dbReference type="Pfam" id="PF07687"/>
    </source>
</evidence>
<evidence type="ECO:0000313" key="4">
    <source>
        <dbReference type="Proteomes" id="UP000184089"/>
    </source>
</evidence>
<dbReference type="InterPro" id="IPR011650">
    <property type="entry name" value="Peptidase_M20_dimer"/>
</dbReference>
<dbReference type="InterPro" id="IPR002933">
    <property type="entry name" value="Peptidase_M20"/>
</dbReference>
<dbReference type="PANTHER" id="PTHR30575">
    <property type="entry name" value="PEPTIDASE M20"/>
    <property type="match status" value="1"/>
</dbReference>
<feature type="domain" description="Peptidase M20 dimerisation" evidence="2">
    <location>
        <begin position="204"/>
        <end position="293"/>
    </location>
</feature>
<dbReference type="InterPro" id="IPR017439">
    <property type="entry name" value="Amidohydrolase"/>
</dbReference>
<dbReference type="AlphaFoldDB" id="A0AAQ1MDW4"/>
<sequence>MDKQQIKAAVCAAIDQNRDKLIALGKDIFSHPELGYKETRTSSLVQRTFEELGLPYQNELALTGVKARAAGRDHRATVAVMGELDAVVSPLHPNADKQTGAAHACGHNAQITTMLGAAMGLCLSGAMEQLDGDAVFMAVPAEEFVELEYREKLLRDGKIEFLGGKQQLIAEGAFDDVDMAMMVHSMPGAPTPQFTAVGAGCSGFVGKLVKYRGKEAHAGAAPHDGINALNAACLGLMGINAQRETFKDEDGIRVHPIITKGGDLVNIVPADVRIETYVRGRGIDAIVDASKKVDRALRGGAMAVGAEVEIVQLPGYLPIDTNRQMDALFMQNAAALVGEKNVVDASAMPAGGGSSDVGDLSLVIPTIQPVAGGFSGTAHAMDFLVCDEEMAYINPAKMMACTVVDLLCDGAEAACQVKAEYKPTYTKETYLAFWREFVKAQ</sequence>
<dbReference type="GO" id="GO:0005737">
    <property type="term" value="C:cytoplasm"/>
    <property type="evidence" value="ECO:0007669"/>
    <property type="project" value="TreeGrafter"/>
</dbReference>
<dbReference type="PANTHER" id="PTHR30575:SF3">
    <property type="entry name" value="PEPTIDASE M20 DIMERISATION DOMAIN-CONTAINING PROTEIN"/>
    <property type="match status" value="1"/>
</dbReference>
<proteinExistence type="inferred from homology"/>
<dbReference type="GO" id="GO:0016805">
    <property type="term" value="F:dipeptidase activity"/>
    <property type="evidence" value="ECO:0007669"/>
    <property type="project" value="InterPro"/>
</dbReference>
<dbReference type="Proteomes" id="UP000184089">
    <property type="component" value="Unassembled WGS sequence"/>
</dbReference>
<dbReference type="Pfam" id="PF07687">
    <property type="entry name" value="M20_dimer"/>
    <property type="match status" value="1"/>
</dbReference>
<dbReference type="GO" id="GO:0046657">
    <property type="term" value="P:folic acid catabolic process"/>
    <property type="evidence" value="ECO:0007669"/>
    <property type="project" value="TreeGrafter"/>
</dbReference>
<dbReference type="SUPFAM" id="SSF55031">
    <property type="entry name" value="Bacterial exopeptidase dimerisation domain"/>
    <property type="match status" value="1"/>
</dbReference>
<dbReference type="SUPFAM" id="SSF53187">
    <property type="entry name" value="Zn-dependent exopeptidases"/>
    <property type="match status" value="1"/>
</dbReference>
<dbReference type="InterPro" id="IPR017144">
    <property type="entry name" value="Xaa-Arg_dipeptidase"/>
</dbReference>
<dbReference type="Pfam" id="PF01546">
    <property type="entry name" value="Peptidase_M20"/>
    <property type="match status" value="1"/>
</dbReference>
<evidence type="ECO:0000256" key="1">
    <source>
        <dbReference type="PIRNR" id="PIRNR037226"/>
    </source>
</evidence>
<dbReference type="InterPro" id="IPR052030">
    <property type="entry name" value="Peptidase_M20/M20A_hydrolases"/>
</dbReference>
<dbReference type="RefSeq" id="WP_059004641.1">
    <property type="nucleotide sequence ID" value="NZ_FQVY01000002.1"/>
</dbReference>
<accession>A0AAQ1MDW4</accession>
<gene>
    <name evidence="3" type="ORF">SAMN05444424_1888</name>
</gene>
<comment type="caution">
    <text evidence="3">The sequence shown here is derived from an EMBL/GenBank/DDBJ whole genome shotgun (WGS) entry which is preliminary data.</text>
</comment>
<protein>
    <recommendedName>
        <fullName evidence="1">Peptidase M20 domain-containing protein 2</fullName>
    </recommendedName>
</protein>
<dbReference type="Gene3D" id="3.30.70.360">
    <property type="match status" value="1"/>
</dbReference>